<accession>A0A176Z029</accession>
<reference evidence="1 2" key="1">
    <citation type="submission" date="2016-03" db="EMBL/GenBank/DDBJ databases">
        <title>Draft Genome Sequence of the Strain BR 10245 (Bradyrhizobium sp.) isolated from nodules of Centrolobium paraense.</title>
        <authorList>
            <person name="Simoes-Araujo J.L.Sr."/>
            <person name="Barauna A.C."/>
            <person name="Silva K."/>
            <person name="Zilli J.E."/>
        </authorList>
    </citation>
    <scope>NUCLEOTIDE SEQUENCE [LARGE SCALE GENOMIC DNA]</scope>
    <source>
        <strain evidence="1 2">BR 10245</strain>
    </source>
</reference>
<dbReference type="OrthoDB" id="8253022at2"/>
<evidence type="ECO:0000313" key="1">
    <source>
        <dbReference type="EMBL" id="OAF12381.1"/>
    </source>
</evidence>
<sequence>MIEQKKIAKTPREHLMQAAADELARFVHKEIAFQNADRDERAMKLRLPISLRDRETGHNRARK</sequence>
<organism evidence="1 2">
    <name type="scientific">Bradyrhizobium centrolobii</name>
    <dbReference type="NCBI Taxonomy" id="1505087"/>
    <lineage>
        <taxon>Bacteria</taxon>
        <taxon>Pseudomonadati</taxon>
        <taxon>Pseudomonadota</taxon>
        <taxon>Alphaproteobacteria</taxon>
        <taxon>Hyphomicrobiales</taxon>
        <taxon>Nitrobacteraceae</taxon>
        <taxon>Bradyrhizobium</taxon>
    </lineage>
</organism>
<dbReference type="Proteomes" id="UP000076959">
    <property type="component" value="Unassembled WGS sequence"/>
</dbReference>
<dbReference type="AlphaFoldDB" id="A0A176Z029"/>
<dbReference type="RefSeq" id="WP_063698863.1">
    <property type="nucleotide sequence ID" value="NZ_LUUB01000040.1"/>
</dbReference>
<gene>
    <name evidence="1" type="ORF">AYJ54_05995</name>
</gene>
<proteinExistence type="predicted"/>
<dbReference type="STRING" id="1505087.AYJ54_05995"/>
<dbReference type="EMBL" id="LUUB01000040">
    <property type="protein sequence ID" value="OAF12381.1"/>
    <property type="molecule type" value="Genomic_DNA"/>
</dbReference>
<comment type="caution">
    <text evidence="1">The sequence shown here is derived from an EMBL/GenBank/DDBJ whole genome shotgun (WGS) entry which is preliminary data.</text>
</comment>
<evidence type="ECO:0000313" key="2">
    <source>
        <dbReference type="Proteomes" id="UP000076959"/>
    </source>
</evidence>
<protein>
    <submittedName>
        <fullName evidence="1">Uncharacterized protein</fullName>
    </submittedName>
</protein>
<keyword evidence="2" id="KW-1185">Reference proteome</keyword>
<name>A0A176Z029_9BRAD</name>